<dbReference type="AlphaFoldDB" id="A0A1I6SKR8"/>
<sequence>MESTAVELRRPLSGRDIALIGFARLTLRQIMSTAANLEPSRPAGIALTLPTQNQLAKALEQIITVMNASAYLTSNRLLTGRIGAKPRRPLPAWARNHVMVSLRNLQLVQRKRSTPNWVRPLLVIAIRVLEVVLGRRRA</sequence>
<protein>
    <submittedName>
        <fullName evidence="1">Uncharacterized protein</fullName>
    </submittedName>
</protein>
<evidence type="ECO:0000313" key="1">
    <source>
        <dbReference type="EMBL" id="SFS77546.1"/>
    </source>
</evidence>
<dbReference type="Proteomes" id="UP000198660">
    <property type="component" value="Unassembled WGS sequence"/>
</dbReference>
<accession>A0A1I6SKR8</accession>
<name>A0A1I6SKR8_9BACL</name>
<evidence type="ECO:0000313" key="2">
    <source>
        <dbReference type="Proteomes" id="UP000198660"/>
    </source>
</evidence>
<gene>
    <name evidence="1" type="ORF">SAMN05444972_107169</name>
</gene>
<dbReference type="RefSeq" id="WP_091837361.1">
    <property type="nucleotide sequence ID" value="NZ_FPAA01000007.1"/>
</dbReference>
<proteinExistence type="predicted"/>
<keyword evidence="2" id="KW-1185">Reference proteome</keyword>
<organism evidence="1 2">
    <name type="scientific">Marininema halotolerans</name>
    <dbReference type="NCBI Taxonomy" id="1155944"/>
    <lineage>
        <taxon>Bacteria</taxon>
        <taxon>Bacillati</taxon>
        <taxon>Bacillota</taxon>
        <taxon>Bacilli</taxon>
        <taxon>Bacillales</taxon>
        <taxon>Thermoactinomycetaceae</taxon>
        <taxon>Marininema</taxon>
    </lineage>
</organism>
<dbReference type="EMBL" id="FPAA01000007">
    <property type="protein sequence ID" value="SFS77546.1"/>
    <property type="molecule type" value="Genomic_DNA"/>
</dbReference>
<reference evidence="2" key="1">
    <citation type="submission" date="2016-10" db="EMBL/GenBank/DDBJ databases">
        <authorList>
            <person name="Varghese N."/>
            <person name="Submissions S."/>
        </authorList>
    </citation>
    <scope>NUCLEOTIDE SEQUENCE [LARGE SCALE GENOMIC DNA]</scope>
    <source>
        <strain evidence="2">DSM 45789</strain>
    </source>
</reference>